<dbReference type="CDD" id="cd21147">
    <property type="entry name" value="RsmF_methylt_CTD1"/>
    <property type="match status" value="1"/>
</dbReference>
<feature type="domain" description="SAM-dependent MTase RsmB/NOP-type" evidence="9">
    <location>
        <begin position="1"/>
        <end position="301"/>
    </location>
</feature>
<evidence type="ECO:0000256" key="8">
    <source>
        <dbReference type="SAM" id="MobiDB-lite"/>
    </source>
</evidence>
<dbReference type="InterPro" id="IPR031340">
    <property type="entry name" value="RsmF_methylt_CI"/>
</dbReference>
<keyword evidence="11" id="KW-1185">Reference proteome</keyword>
<dbReference type="InterPro" id="IPR018314">
    <property type="entry name" value="RsmB/NOL1/NOP2-like_CS"/>
</dbReference>
<keyword evidence="2" id="KW-0963">Cytoplasm</keyword>
<feature type="region of interest" description="Disordered" evidence="8">
    <location>
        <begin position="307"/>
        <end position="330"/>
    </location>
</feature>
<dbReference type="GO" id="GO:0006396">
    <property type="term" value="P:RNA processing"/>
    <property type="evidence" value="ECO:0007669"/>
    <property type="project" value="InterPro"/>
</dbReference>
<dbReference type="Gene3D" id="3.30.70.1170">
    <property type="entry name" value="Sun protein, domain 3"/>
    <property type="match status" value="1"/>
</dbReference>
<dbReference type="Gene3D" id="2.30.130.60">
    <property type="match status" value="1"/>
</dbReference>
<dbReference type="InterPro" id="IPR049560">
    <property type="entry name" value="MeTrfase_RsmB-F_NOP2_cat"/>
</dbReference>
<dbReference type="InterPro" id="IPR011023">
    <property type="entry name" value="Nop2p"/>
</dbReference>
<keyword evidence="6 7" id="KW-0694">RNA-binding</keyword>
<comment type="similarity">
    <text evidence="1 7">Belongs to the class I-like SAM-binding methyltransferase superfamily. RsmB/NOP family.</text>
</comment>
<evidence type="ECO:0000256" key="1">
    <source>
        <dbReference type="ARBA" id="ARBA00007494"/>
    </source>
</evidence>
<feature type="binding site" evidence="7">
    <location>
        <position position="178"/>
    </location>
    <ligand>
        <name>S-adenosyl-L-methionine</name>
        <dbReference type="ChEBI" id="CHEBI:59789"/>
    </ligand>
</feature>
<dbReference type="CDD" id="cd02440">
    <property type="entry name" value="AdoMet_MTases"/>
    <property type="match status" value="1"/>
</dbReference>
<dbReference type="NCBIfam" id="TIGR00446">
    <property type="entry name" value="nop2p"/>
    <property type="match status" value="1"/>
</dbReference>
<dbReference type="PANTHER" id="PTHR22807">
    <property type="entry name" value="NOP2 YEAST -RELATED NOL1/NOP2/FMU SUN DOMAIN-CONTAINING"/>
    <property type="match status" value="1"/>
</dbReference>
<evidence type="ECO:0000259" key="9">
    <source>
        <dbReference type="PROSITE" id="PS51686"/>
    </source>
</evidence>
<dbReference type="Pfam" id="PF17125">
    <property type="entry name" value="Methyltr_RsmF_N"/>
    <property type="match status" value="1"/>
</dbReference>
<reference evidence="10 11" key="1">
    <citation type="submission" date="2016-11" db="EMBL/GenBank/DDBJ databases">
        <authorList>
            <person name="Varghese N."/>
            <person name="Submissions S."/>
        </authorList>
    </citation>
    <scope>NUCLEOTIDE SEQUENCE [LARGE SCALE GENOMIC DNA]</scope>
    <source>
        <strain evidence="10 11">DSM 19027</strain>
    </source>
</reference>
<dbReference type="InterPro" id="IPR029063">
    <property type="entry name" value="SAM-dependent_MTases_sf"/>
</dbReference>
<evidence type="ECO:0000256" key="5">
    <source>
        <dbReference type="ARBA" id="ARBA00022691"/>
    </source>
</evidence>
<feature type="binding site" evidence="7">
    <location>
        <begin position="109"/>
        <end position="115"/>
    </location>
    <ligand>
        <name>S-adenosyl-L-methionine</name>
        <dbReference type="ChEBI" id="CHEBI:59789"/>
    </ligand>
</feature>
<dbReference type="InterPro" id="IPR031341">
    <property type="entry name" value="Methyltr_RsmF_N"/>
</dbReference>
<dbReference type="InterPro" id="IPR023267">
    <property type="entry name" value="RCMT"/>
</dbReference>
<name>A0A1M6JRL2_9FIRM</name>
<dbReference type="OrthoDB" id="9810297at2"/>
<evidence type="ECO:0000313" key="10">
    <source>
        <dbReference type="EMBL" id="SHJ49250.1"/>
    </source>
</evidence>
<evidence type="ECO:0000256" key="3">
    <source>
        <dbReference type="ARBA" id="ARBA00022603"/>
    </source>
</evidence>
<dbReference type="PRINTS" id="PR02008">
    <property type="entry name" value="RCMTFAMILY"/>
</dbReference>
<dbReference type="PROSITE" id="PS01153">
    <property type="entry name" value="NOL1_NOP2_SUN"/>
    <property type="match status" value="1"/>
</dbReference>
<dbReference type="RefSeq" id="WP_149679544.1">
    <property type="nucleotide sequence ID" value="NZ_FQZP01000061.1"/>
</dbReference>
<dbReference type="InterPro" id="IPR001678">
    <property type="entry name" value="MeTrfase_RsmB-F_NOP2_dom"/>
</dbReference>
<dbReference type="SUPFAM" id="SSF53335">
    <property type="entry name" value="S-adenosyl-L-methionine-dependent methyltransferases"/>
    <property type="match status" value="1"/>
</dbReference>
<sequence length="471" mass="53712">MELPEYFEKKFRGLMDAEEYALFINAFDEKRVAGLRLNTLKIDPPMFERLFGEKLTPVPWVPEGYYFEDLAPGKHPYYHAGLFYIQEPSAMMPARVLSPEPGERVLDLCAAPGGKTTQLACMMRNAGLIVSNDISPKRVKALVKNVELMGISNALVTNETPERLARVFPEFFDRILLDVPCSGEGMFRKDREAIQSYSRYKSEECVAMQRAIFEQAYAMLKPGGMLVYSTCTFNPDENERNMAFFVKEYHLEPQRIPDFPGWERSRGEWSGDDREKFSAGLRLWPHKAKGEGHFVFLLKKPGNLEEEDHRRRTLSAAPDADQPAPGETACTGKEAERALEAFKAFEQENMNTCLDGVFHVRDGSLYRLPSDLPEVPGLRWEKAGLYLGEFRKGRFEPSGSLAMAMRMENFRRVLNLPLADHRVVRYLKGETLFHDGEKGYAVVCVDGFPLGWGKQEGGTLKNLYPKSWRMQ</sequence>
<keyword evidence="4 7" id="KW-0808">Transferase</keyword>
<dbReference type="Proteomes" id="UP000324781">
    <property type="component" value="Unassembled WGS sequence"/>
</dbReference>
<evidence type="ECO:0000256" key="4">
    <source>
        <dbReference type="ARBA" id="ARBA00022679"/>
    </source>
</evidence>
<dbReference type="PROSITE" id="PS51686">
    <property type="entry name" value="SAM_MT_RSMB_NOP"/>
    <property type="match status" value="1"/>
</dbReference>
<evidence type="ECO:0000256" key="7">
    <source>
        <dbReference type="PROSITE-ProRule" id="PRU01023"/>
    </source>
</evidence>
<protein>
    <submittedName>
        <fullName evidence="10">NOL1/NOP2/sun family putative RNA methylase</fullName>
    </submittedName>
</protein>
<dbReference type="EMBL" id="FQZP01000061">
    <property type="protein sequence ID" value="SHJ49250.1"/>
    <property type="molecule type" value="Genomic_DNA"/>
</dbReference>
<comment type="caution">
    <text evidence="7">Lacks conserved residue(s) required for the propagation of feature annotation.</text>
</comment>
<dbReference type="PANTHER" id="PTHR22807:SF30">
    <property type="entry name" value="28S RRNA (CYTOSINE(4447)-C(5))-METHYLTRANSFERASE-RELATED"/>
    <property type="match status" value="1"/>
</dbReference>
<proteinExistence type="inferred from homology"/>
<dbReference type="Gene3D" id="3.40.50.150">
    <property type="entry name" value="Vaccinia Virus protein VP39"/>
    <property type="match status" value="1"/>
</dbReference>
<dbReference type="GO" id="GO:0008173">
    <property type="term" value="F:RNA methyltransferase activity"/>
    <property type="evidence" value="ECO:0007669"/>
    <property type="project" value="InterPro"/>
</dbReference>
<feature type="active site" description="Nucleophile" evidence="7">
    <location>
        <position position="231"/>
    </location>
</feature>
<dbReference type="InterPro" id="IPR027391">
    <property type="entry name" value="Nol1_Nop2_Fmu_2"/>
</dbReference>
<dbReference type="AlphaFoldDB" id="A0A1M6JRL2"/>
<dbReference type="Pfam" id="PF13636">
    <property type="entry name" value="Methyltranf_PUA"/>
    <property type="match status" value="1"/>
</dbReference>
<dbReference type="GO" id="GO:0008757">
    <property type="term" value="F:S-adenosylmethionine-dependent methyltransferase activity"/>
    <property type="evidence" value="ECO:0007669"/>
    <property type="project" value="InterPro"/>
</dbReference>
<keyword evidence="3 7" id="KW-0489">Methyltransferase</keyword>
<keyword evidence="5 7" id="KW-0949">S-adenosyl-L-methionine</keyword>
<gene>
    <name evidence="10" type="ORF">SAMN05444373_10612</name>
</gene>
<feature type="binding site" evidence="7">
    <location>
        <position position="133"/>
    </location>
    <ligand>
        <name>S-adenosyl-L-methionine</name>
        <dbReference type="ChEBI" id="CHEBI:59789"/>
    </ligand>
</feature>
<dbReference type="GO" id="GO:0001510">
    <property type="term" value="P:RNA methylation"/>
    <property type="evidence" value="ECO:0007669"/>
    <property type="project" value="InterPro"/>
</dbReference>
<organism evidence="10 11">
    <name type="scientific">Thermoclostridium caenicola</name>
    <dbReference type="NCBI Taxonomy" id="659425"/>
    <lineage>
        <taxon>Bacteria</taxon>
        <taxon>Bacillati</taxon>
        <taxon>Bacillota</taxon>
        <taxon>Clostridia</taxon>
        <taxon>Eubacteriales</taxon>
        <taxon>Oscillospiraceae</taxon>
        <taxon>Thermoclostridium</taxon>
    </lineage>
</organism>
<dbReference type="Pfam" id="PF01189">
    <property type="entry name" value="Methyltr_RsmB-F"/>
    <property type="match status" value="1"/>
</dbReference>
<evidence type="ECO:0000313" key="11">
    <source>
        <dbReference type="Proteomes" id="UP000324781"/>
    </source>
</evidence>
<evidence type="ECO:0000256" key="2">
    <source>
        <dbReference type="ARBA" id="ARBA00022490"/>
    </source>
</evidence>
<evidence type="ECO:0000256" key="6">
    <source>
        <dbReference type="ARBA" id="ARBA00022884"/>
    </source>
</evidence>
<dbReference type="GO" id="GO:0003723">
    <property type="term" value="F:RNA binding"/>
    <property type="evidence" value="ECO:0007669"/>
    <property type="project" value="UniProtKB-UniRule"/>
</dbReference>
<accession>A0A1M6JRL2</accession>
<dbReference type="Pfam" id="PF17126">
    <property type="entry name" value="RsmF_methylt_CI"/>
    <property type="match status" value="1"/>
</dbReference>